<keyword evidence="1 3" id="KW-0547">Nucleotide-binding</keyword>
<feature type="binding site" evidence="3">
    <location>
        <position position="110"/>
    </location>
    <ligand>
        <name>(6S)-NADPHX</name>
        <dbReference type="ChEBI" id="CHEBI:64076"/>
    </ligand>
</feature>
<keyword evidence="6" id="KW-1185">Reference proteome</keyword>
<comment type="cofactor">
    <cofactor evidence="3">
        <name>Mg(2+)</name>
        <dbReference type="ChEBI" id="CHEBI:18420"/>
    </cofactor>
</comment>
<dbReference type="Pfam" id="PF01256">
    <property type="entry name" value="Carb_kinase"/>
    <property type="match status" value="2"/>
</dbReference>
<sequence length="332" mass="37203">MFKQNSITKIIPNFDKTRHKGQNGKIASIGGSFEYTGAPYYAAISSLKGGGDLAYIFCTKSAAIPIKSYSPECIVYPYLLEEGEEQYLDNIINKLLSQTKIMNSLVIGPGLGRELITTQILEQLFQFNNSIKILDADALWHISQKQNKLIGIIQEKSDQFILTPNAMEIRRLLEYFDMEYIKPNYDCIEQFNDKQSRTNQIINDQDLNYEQITIQFGYPALIAELSRKLNNVIIVSKGQNDIITNGKVGYAVHIQGSNKRCGGQGDILSGLIGLYSYWAQHQNIDKIEGCILGSIVTRKAAKNAENKEHFSLTTPKIIDHIGDALYSIICGS</sequence>
<comment type="catalytic activity">
    <reaction evidence="3">
        <text>(6S)-NADPHX + ATP = ADP + phosphate + NADPH + H(+)</text>
        <dbReference type="Rhea" id="RHEA:32231"/>
        <dbReference type="ChEBI" id="CHEBI:15378"/>
        <dbReference type="ChEBI" id="CHEBI:30616"/>
        <dbReference type="ChEBI" id="CHEBI:43474"/>
        <dbReference type="ChEBI" id="CHEBI:57783"/>
        <dbReference type="ChEBI" id="CHEBI:64076"/>
        <dbReference type="ChEBI" id="CHEBI:456216"/>
        <dbReference type="EC" id="4.2.1.93"/>
    </reaction>
</comment>
<dbReference type="PANTHER" id="PTHR12592">
    <property type="entry name" value="ATP-DEPENDENT (S)-NAD(P)H-HYDRATE DEHYDRATASE FAMILY MEMBER"/>
    <property type="match status" value="1"/>
</dbReference>
<keyword evidence="3" id="KW-0597">Phosphoprotein</keyword>
<feature type="binding site" evidence="3">
    <location>
        <begin position="165"/>
        <end position="171"/>
    </location>
    <ligand>
        <name>(6S)-NADPHX</name>
        <dbReference type="ChEBI" id="CHEBI:64076"/>
    </ligand>
</feature>
<dbReference type="GO" id="GO:0005524">
    <property type="term" value="F:ATP binding"/>
    <property type="evidence" value="ECO:0007669"/>
    <property type="project" value="UniProtKB-KW"/>
</dbReference>
<keyword evidence="3" id="KW-0456">Lyase</keyword>
<comment type="function">
    <text evidence="3">Catalyzes the dehydration of the S-form of NAD(P)HX at the expense of ATP, which is converted to ADP. Together with NAD(P)HX epimerase, which catalyzes the epimerization of the S- and R-forms, the enzyme allows the repair of both epimers of NAD(P)HX, a damaged form of NAD(P)H that is a result of enzymatic or heat-dependent hydration.</text>
</comment>
<feature type="domain" description="YjeF C-terminal" evidence="4">
    <location>
        <begin position="3"/>
        <end position="328"/>
    </location>
</feature>
<dbReference type="OrthoDB" id="8110916at2759"/>
<dbReference type="CDD" id="cd01171">
    <property type="entry name" value="YXKO-related"/>
    <property type="match status" value="1"/>
</dbReference>
<dbReference type="PROSITE" id="PS51383">
    <property type="entry name" value="YJEF_C_3"/>
    <property type="match status" value="1"/>
</dbReference>
<dbReference type="EMBL" id="CAJJDN010000037">
    <property type="protein sequence ID" value="CAD8078433.1"/>
    <property type="molecule type" value="Genomic_DNA"/>
</dbReference>
<dbReference type="Proteomes" id="UP000692954">
    <property type="component" value="Unassembled WGS sequence"/>
</dbReference>
<reference evidence="5" key="1">
    <citation type="submission" date="2021-01" db="EMBL/GenBank/DDBJ databases">
        <authorList>
            <consortium name="Genoscope - CEA"/>
            <person name="William W."/>
        </authorList>
    </citation>
    <scope>NUCLEOTIDE SEQUENCE</scope>
</reference>
<organism evidence="5 6">
    <name type="scientific">Paramecium sonneborni</name>
    <dbReference type="NCBI Taxonomy" id="65129"/>
    <lineage>
        <taxon>Eukaryota</taxon>
        <taxon>Sar</taxon>
        <taxon>Alveolata</taxon>
        <taxon>Ciliophora</taxon>
        <taxon>Intramacronucleata</taxon>
        <taxon>Oligohymenophorea</taxon>
        <taxon>Peniculida</taxon>
        <taxon>Parameciidae</taxon>
        <taxon>Paramecium</taxon>
    </lineage>
</organism>
<evidence type="ECO:0000313" key="6">
    <source>
        <dbReference type="Proteomes" id="UP000692954"/>
    </source>
</evidence>
<gene>
    <name evidence="5" type="ORF">PSON_ATCC_30995.1.T0370306</name>
</gene>
<comment type="caution">
    <text evidence="5">The sequence shown here is derived from an EMBL/GenBank/DDBJ whole genome shotgun (WGS) entry which is preliminary data.</text>
</comment>
<comment type="similarity">
    <text evidence="3">Belongs to the NnrD/CARKD family.</text>
</comment>
<dbReference type="PANTHER" id="PTHR12592:SF0">
    <property type="entry name" value="ATP-DEPENDENT (S)-NAD(P)H-HYDRATE DEHYDRATASE"/>
    <property type="match status" value="1"/>
</dbReference>
<keyword evidence="2 3" id="KW-0067">ATP-binding</keyword>
<dbReference type="HAMAP" id="MF_01965">
    <property type="entry name" value="NADHX_dehydratase"/>
    <property type="match status" value="1"/>
</dbReference>
<feature type="binding site" evidence="3">
    <location>
        <begin position="237"/>
        <end position="241"/>
    </location>
    <ligand>
        <name>ATP</name>
        <dbReference type="ChEBI" id="CHEBI:30616"/>
    </ligand>
</feature>
<evidence type="ECO:0000313" key="5">
    <source>
        <dbReference type="EMBL" id="CAD8078433.1"/>
    </source>
</evidence>
<dbReference type="InterPro" id="IPR000631">
    <property type="entry name" value="CARKD"/>
</dbReference>
<feature type="binding site" evidence="3">
    <location>
        <begin position="256"/>
        <end position="265"/>
    </location>
    <ligand>
        <name>ATP</name>
        <dbReference type="ChEBI" id="CHEBI:30616"/>
    </ligand>
</feature>
<name>A0A8S1MMK2_9CILI</name>
<evidence type="ECO:0000256" key="3">
    <source>
        <dbReference type="HAMAP-Rule" id="MF_03157"/>
    </source>
</evidence>
<dbReference type="GO" id="GO:0047453">
    <property type="term" value="F:ATP-dependent NAD(P)H-hydrate dehydratase activity"/>
    <property type="evidence" value="ECO:0007669"/>
    <property type="project" value="UniProtKB-UniRule"/>
</dbReference>
<evidence type="ECO:0000256" key="2">
    <source>
        <dbReference type="ARBA" id="ARBA00022840"/>
    </source>
</evidence>
<proteinExistence type="inferred from homology"/>
<feature type="binding site" evidence="3">
    <location>
        <position position="266"/>
    </location>
    <ligand>
        <name>(6S)-NADPHX</name>
        <dbReference type="ChEBI" id="CHEBI:64076"/>
    </ligand>
</feature>
<comment type="catalytic activity">
    <reaction evidence="3">
        <text>(6S)-NADHX + ATP = ADP + phosphate + NADH + H(+)</text>
        <dbReference type="Rhea" id="RHEA:19017"/>
        <dbReference type="ChEBI" id="CHEBI:15378"/>
        <dbReference type="ChEBI" id="CHEBI:30616"/>
        <dbReference type="ChEBI" id="CHEBI:43474"/>
        <dbReference type="ChEBI" id="CHEBI:57945"/>
        <dbReference type="ChEBI" id="CHEBI:64074"/>
        <dbReference type="ChEBI" id="CHEBI:456216"/>
        <dbReference type="EC" id="4.2.1.93"/>
    </reaction>
</comment>
<evidence type="ECO:0000256" key="1">
    <source>
        <dbReference type="ARBA" id="ARBA00022741"/>
    </source>
</evidence>
<evidence type="ECO:0000259" key="4">
    <source>
        <dbReference type="PROSITE" id="PS51383"/>
    </source>
</evidence>
<dbReference type="GO" id="GO:0110051">
    <property type="term" value="P:metabolite repair"/>
    <property type="evidence" value="ECO:0007669"/>
    <property type="project" value="TreeGrafter"/>
</dbReference>
<protein>
    <recommendedName>
        <fullName evidence="3">ATP-dependent (S)-NAD(P)H-hydrate dehydratase</fullName>
        <ecNumber evidence="3">4.2.1.93</ecNumber>
    </recommendedName>
    <alternativeName>
        <fullName evidence="3">ATP-dependent NAD(P)HX dehydratase</fullName>
    </alternativeName>
</protein>
<dbReference type="GO" id="GO:0046496">
    <property type="term" value="P:nicotinamide nucleotide metabolic process"/>
    <property type="evidence" value="ECO:0007669"/>
    <property type="project" value="UniProtKB-UniRule"/>
</dbReference>
<dbReference type="AlphaFoldDB" id="A0A8S1MMK2"/>
<keyword evidence="3" id="KW-0520">NAD</keyword>
<accession>A0A8S1MMK2</accession>
<dbReference type="EC" id="4.2.1.93" evidence="3"/>